<accession>A0ABX7Y3J3</accession>
<dbReference type="PROSITE" id="PS51898">
    <property type="entry name" value="TYR_RECOMBINASE"/>
    <property type="match status" value="1"/>
</dbReference>
<dbReference type="PANTHER" id="PTHR30349:SF64">
    <property type="entry name" value="PROPHAGE INTEGRASE INTD-RELATED"/>
    <property type="match status" value="1"/>
</dbReference>
<dbReference type="CDD" id="cd00397">
    <property type="entry name" value="DNA_BRE_C"/>
    <property type="match status" value="1"/>
</dbReference>
<reference evidence="3 4" key="1">
    <citation type="submission" date="2021-03" db="EMBL/GenBank/DDBJ databases">
        <title>Human Oral Microbial Genomes.</title>
        <authorList>
            <person name="Johnston C.D."/>
            <person name="Chen T."/>
            <person name="Dewhirst F.E."/>
        </authorList>
    </citation>
    <scope>NUCLEOTIDE SEQUENCE [LARGE SCALE GENOMIC DNA]</scope>
    <source>
        <strain evidence="3 4">DSMZ 100122</strain>
    </source>
</reference>
<evidence type="ECO:0000313" key="4">
    <source>
        <dbReference type="Proteomes" id="UP000678513"/>
    </source>
</evidence>
<dbReference type="InterPro" id="IPR050090">
    <property type="entry name" value="Tyrosine_recombinase_XerCD"/>
</dbReference>
<dbReference type="InterPro" id="IPR013762">
    <property type="entry name" value="Integrase-like_cat_sf"/>
</dbReference>
<dbReference type="EMBL" id="CP072384">
    <property type="protein sequence ID" value="QUC07421.1"/>
    <property type="molecule type" value="Genomic_DNA"/>
</dbReference>
<dbReference type="InterPro" id="IPR002104">
    <property type="entry name" value="Integrase_catalytic"/>
</dbReference>
<dbReference type="Gene3D" id="1.10.443.10">
    <property type="entry name" value="Intergrase catalytic core"/>
    <property type="match status" value="1"/>
</dbReference>
<dbReference type="PANTHER" id="PTHR30349">
    <property type="entry name" value="PHAGE INTEGRASE-RELATED"/>
    <property type="match status" value="1"/>
</dbReference>
<protein>
    <submittedName>
        <fullName evidence="3">Site-specific integrase</fullName>
    </submittedName>
</protein>
<keyword evidence="1" id="KW-0233">DNA recombination</keyword>
<sequence>MYFARRNPHILPDDLTVDVMLTWAATQKWQPETRHAAYGSYGSFLTWLRRDQGNPEIIEFPTVRRPRALARPVPDTLIEGLMGCTDDRVALAVRLAAYAGMRRGEIPLLHTNDLITEQHGRTILVHGKGGHERLVPVSDRLDSAIRLYQEAHGIKQGWLFPGGTSGHLGADRIGKLVNSQLPRPWTLHGLRHRFATAVYAATRDIIVVQQLMGHASVATTQRYLAFTSDALRAAVNAADT</sequence>
<dbReference type="SUPFAM" id="SSF56349">
    <property type="entry name" value="DNA breaking-rejoining enzymes"/>
    <property type="match status" value="1"/>
</dbReference>
<proteinExistence type="predicted"/>
<keyword evidence="4" id="KW-1185">Reference proteome</keyword>
<dbReference type="Proteomes" id="UP000678513">
    <property type="component" value="Chromosome"/>
</dbReference>
<dbReference type="InterPro" id="IPR011010">
    <property type="entry name" value="DNA_brk_join_enz"/>
</dbReference>
<feature type="domain" description="Tyr recombinase" evidence="2">
    <location>
        <begin position="64"/>
        <end position="236"/>
    </location>
</feature>
<evidence type="ECO:0000313" key="3">
    <source>
        <dbReference type="EMBL" id="QUC07421.1"/>
    </source>
</evidence>
<gene>
    <name evidence="3" type="ORF">J5A65_10810</name>
</gene>
<dbReference type="Pfam" id="PF00589">
    <property type="entry name" value="Phage_integrase"/>
    <property type="match status" value="1"/>
</dbReference>
<name>A0ABX7Y3J3_9ACTN</name>
<evidence type="ECO:0000256" key="1">
    <source>
        <dbReference type="ARBA" id="ARBA00023172"/>
    </source>
</evidence>
<evidence type="ECO:0000259" key="2">
    <source>
        <dbReference type="PROSITE" id="PS51898"/>
    </source>
</evidence>
<organism evidence="3 4">
    <name type="scientific">Arachnia rubra</name>
    <dbReference type="NCBI Taxonomy" id="1547448"/>
    <lineage>
        <taxon>Bacteria</taxon>
        <taxon>Bacillati</taxon>
        <taxon>Actinomycetota</taxon>
        <taxon>Actinomycetes</taxon>
        <taxon>Propionibacteriales</taxon>
        <taxon>Propionibacteriaceae</taxon>
        <taxon>Arachnia</taxon>
    </lineage>
</organism>